<dbReference type="RefSeq" id="WP_207923003.1">
    <property type="nucleotide sequence ID" value="NZ_SLWY01000009.1"/>
</dbReference>
<name>A0A4R2L474_9GAMM</name>
<accession>A0A4R2L474</accession>
<dbReference type="EMBL" id="SLWY01000009">
    <property type="protein sequence ID" value="TCO81236.1"/>
    <property type="molecule type" value="Genomic_DNA"/>
</dbReference>
<reference evidence="1 2" key="1">
    <citation type="submission" date="2019-03" db="EMBL/GenBank/DDBJ databases">
        <title>Genomic Encyclopedia of Type Strains, Phase IV (KMG-IV): sequencing the most valuable type-strain genomes for metagenomic binning, comparative biology and taxonomic classification.</title>
        <authorList>
            <person name="Goeker M."/>
        </authorList>
    </citation>
    <scope>NUCLEOTIDE SEQUENCE [LARGE SCALE GENOMIC DNA]</scope>
    <source>
        <strain evidence="1 2">DSM 25287</strain>
    </source>
</reference>
<evidence type="ECO:0000313" key="2">
    <source>
        <dbReference type="Proteomes" id="UP000295765"/>
    </source>
</evidence>
<organism evidence="1 2">
    <name type="scientific">Plasticicumulans lactativorans</name>
    <dbReference type="NCBI Taxonomy" id="1133106"/>
    <lineage>
        <taxon>Bacteria</taxon>
        <taxon>Pseudomonadati</taxon>
        <taxon>Pseudomonadota</taxon>
        <taxon>Gammaproteobacteria</taxon>
        <taxon>Candidatus Competibacteraceae</taxon>
        <taxon>Plasticicumulans</taxon>
    </lineage>
</organism>
<gene>
    <name evidence="1" type="ORF">EV699_10978</name>
</gene>
<keyword evidence="2" id="KW-1185">Reference proteome</keyword>
<dbReference type="Proteomes" id="UP000295765">
    <property type="component" value="Unassembled WGS sequence"/>
</dbReference>
<comment type="caution">
    <text evidence="1">The sequence shown here is derived from an EMBL/GenBank/DDBJ whole genome shotgun (WGS) entry which is preliminary data.</text>
</comment>
<sequence>MLTEQECIDLCELSEEEIRAIAEHEHVPEVVAAELGQCLVQTHAGQWLIKRYIMEDIEQAQAAGRTEKAQQLEGVLERFDATHPTYNLRPAKAVRPKRLPQAMRRY</sequence>
<proteinExistence type="predicted"/>
<dbReference type="AlphaFoldDB" id="A0A4R2L474"/>
<evidence type="ECO:0000313" key="1">
    <source>
        <dbReference type="EMBL" id="TCO81236.1"/>
    </source>
</evidence>
<protein>
    <submittedName>
        <fullName evidence="1">Uncharacterized protein</fullName>
    </submittedName>
</protein>